<evidence type="ECO:0000313" key="3">
    <source>
        <dbReference type="EMBL" id="RZR71150.1"/>
    </source>
</evidence>
<dbReference type="EMBL" id="KV875498">
    <property type="protein sequence ID" value="RZR71150.1"/>
    <property type="molecule type" value="Genomic_DNA"/>
</dbReference>
<feature type="compositionally biased region" description="Basic and acidic residues" evidence="1">
    <location>
        <begin position="17"/>
        <end position="35"/>
    </location>
</feature>
<sequence>MQGVREEGGVGNEATGDEERSPTLEGGRGKRETVGRRRKQSPSRSMGLHETQETGGKCLPSFAFRILKLYNNHES</sequence>
<accession>A0A426YPC5</accession>
<dbReference type="AlphaFoldDB" id="A0A426YPC5"/>
<evidence type="ECO:0000313" key="4">
    <source>
        <dbReference type="Proteomes" id="UP000287651"/>
    </source>
</evidence>
<dbReference type="EMBL" id="AMZH03011071">
    <property type="protein sequence ID" value="RRT53571.1"/>
    <property type="molecule type" value="Genomic_DNA"/>
</dbReference>
<protein>
    <submittedName>
        <fullName evidence="2">Uncharacterized protein</fullName>
    </submittedName>
</protein>
<feature type="region of interest" description="Disordered" evidence="1">
    <location>
        <begin position="1"/>
        <end position="58"/>
    </location>
</feature>
<dbReference type="Proteomes" id="UP000290560">
    <property type="component" value="Unassembled WGS sequence"/>
</dbReference>
<reference evidence="2 4" key="1">
    <citation type="journal article" date="2014" name="Agronomy (Basel)">
        <title>A Draft Genome Sequence for Ensete ventricosum, the Drought-Tolerant Tree Against Hunger.</title>
        <authorList>
            <person name="Harrison J."/>
            <person name="Moore K.A."/>
            <person name="Paszkiewicz K."/>
            <person name="Jones T."/>
            <person name="Grant M."/>
            <person name="Ambacheew D."/>
            <person name="Muzemil S."/>
            <person name="Studholme D.J."/>
        </authorList>
    </citation>
    <scope>NUCLEOTIDE SEQUENCE [LARGE SCALE GENOMIC DNA]</scope>
</reference>
<organism evidence="2 4">
    <name type="scientific">Ensete ventricosum</name>
    <name type="common">Abyssinian banana</name>
    <name type="synonym">Musa ensete</name>
    <dbReference type="NCBI Taxonomy" id="4639"/>
    <lineage>
        <taxon>Eukaryota</taxon>
        <taxon>Viridiplantae</taxon>
        <taxon>Streptophyta</taxon>
        <taxon>Embryophyta</taxon>
        <taxon>Tracheophyta</taxon>
        <taxon>Spermatophyta</taxon>
        <taxon>Magnoliopsida</taxon>
        <taxon>Liliopsida</taxon>
        <taxon>Zingiberales</taxon>
        <taxon>Musaceae</taxon>
        <taxon>Ensete</taxon>
    </lineage>
</organism>
<evidence type="ECO:0000313" key="2">
    <source>
        <dbReference type="EMBL" id="RRT53571.1"/>
    </source>
</evidence>
<reference evidence="3" key="2">
    <citation type="journal article" date="2018" name="Data Brief">
        <title>Genome sequence data from 17 accessions of Ensete ventricosum, a staple food crop for millions in Ethiopia.</title>
        <authorList>
            <person name="Yemataw Z."/>
            <person name="Muzemil S."/>
            <person name="Ambachew D."/>
            <person name="Tripathi L."/>
            <person name="Tesfaye K."/>
            <person name="Chala A."/>
            <person name="Farbos A."/>
            <person name="O'Neill P."/>
            <person name="Moore K."/>
            <person name="Grant M."/>
            <person name="Studholme D.J."/>
        </authorList>
    </citation>
    <scope>NUCLEOTIDE SEQUENCE [LARGE SCALE GENOMIC DNA]</scope>
    <source>
        <tissue evidence="3">Leaf</tissue>
    </source>
</reference>
<name>A0A426YPC5_ENSVE</name>
<gene>
    <name evidence="2" type="ORF">B296_00030835</name>
    <name evidence="3" type="ORF">BHM03_00003873</name>
</gene>
<reference evidence="2" key="3">
    <citation type="submission" date="2018-09" db="EMBL/GenBank/DDBJ databases">
        <authorList>
            <person name="Harrison J."/>
            <person name="Moore K.A."/>
            <person name="Paszkiewicz K."/>
            <person name="Jones T."/>
            <person name="Grant M."/>
            <person name="Ambacheew D."/>
            <person name="Muzemil S."/>
            <person name="Studholme D."/>
        </authorList>
    </citation>
    <scope>NUCLEOTIDE SEQUENCE</scope>
</reference>
<proteinExistence type="predicted"/>
<evidence type="ECO:0000256" key="1">
    <source>
        <dbReference type="SAM" id="MobiDB-lite"/>
    </source>
</evidence>
<dbReference type="Proteomes" id="UP000287651">
    <property type="component" value="Unassembled WGS sequence"/>
</dbReference>